<sequence>MRERKPNQMKTPYPILRYLPLTPCMQRLYASDLTAEQKTSHANHQTEERSMCHPSDVEAWRHFDQTYLDFTTEPRNARLGLYTNDFAPQGKYYHTYSCWPIILTPYNLPLRICMTSEYMLMTMVIPGPFNPERLIDVHLKFEEL</sequence>
<accession>A0AAW2KQG4</accession>
<reference evidence="1" key="2">
    <citation type="journal article" date="2024" name="Plant">
        <title>Genomic evolution and insights into agronomic trait innovations of Sesamum species.</title>
        <authorList>
            <person name="Miao H."/>
            <person name="Wang L."/>
            <person name="Qu L."/>
            <person name="Liu H."/>
            <person name="Sun Y."/>
            <person name="Le M."/>
            <person name="Wang Q."/>
            <person name="Wei S."/>
            <person name="Zheng Y."/>
            <person name="Lin W."/>
            <person name="Duan Y."/>
            <person name="Cao H."/>
            <person name="Xiong S."/>
            <person name="Wang X."/>
            <person name="Wei L."/>
            <person name="Li C."/>
            <person name="Ma Q."/>
            <person name="Ju M."/>
            <person name="Zhao R."/>
            <person name="Li G."/>
            <person name="Mu C."/>
            <person name="Tian Q."/>
            <person name="Mei H."/>
            <person name="Zhang T."/>
            <person name="Gao T."/>
            <person name="Zhang H."/>
        </authorList>
    </citation>
    <scope>NUCLEOTIDE SEQUENCE</scope>
    <source>
        <strain evidence="1">G02</strain>
    </source>
</reference>
<dbReference type="EMBL" id="JACGWJ010000027">
    <property type="protein sequence ID" value="KAL0308773.1"/>
    <property type="molecule type" value="Genomic_DNA"/>
</dbReference>
<dbReference type="Pfam" id="PF02992">
    <property type="entry name" value="Transposase_21"/>
    <property type="match status" value="1"/>
</dbReference>
<comment type="caution">
    <text evidence="1">The sequence shown here is derived from an EMBL/GenBank/DDBJ whole genome shotgun (WGS) entry which is preliminary data.</text>
</comment>
<reference evidence="1" key="1">
    <citation type="submission" date="2020-06" db="EMBL/GenBank/DDBJ databases">
        <authorList>
            <person name="Li T."/>
            <person name="Hu X."/>
            <person name="Zhang T."/>
            <person name="Song X."/>
            <person name="Zhang H."/>
            <person name="Dai N."/>
            <person name="Sheng W."/>
            <person name="Hou X."/>
            <person name="Wei L."/>
        </authorList>
    </citation>
    <scope>NUCLEOTIDE SEQUENCE</scope>
    <source>
        <strain evidence="1">G02</strain>
        <tissue evidence="1">Leaf</tissue>
    </source>
</reference>
<evidence type="ECO:0000313" key="1">
    <source>
        <dbReference type="EMBL" id="KAL0308773.1"/>
    </source>
</evidence>
<gene>
    <name evidence="1" type="ORF">Sradi_5819600</name>
</gene>
<dbReference type="InterPro" id="IPR004242">
    <property type="entry name" value="Transposase_21"/>
</dbReference>
<protein>
    <submittedName>
        <fullName evidence="1">Uncharacterized protein</fullName>
    </submittedName>
</protein>
<name>A0AAW2KQG4_SESRA</name>
<organism evidence="1">
    <name type="scientific">Sesamum radiatum</name>
    <name type="common">Black benniseed</name>
    <dbReference type="NCBI Taxonomy" id="300843"/>
    <lineage>
        <taxon>Eukaryota</taxon>
        <taxon>Viridiplantae</taxon>
        <taxon>Streptophyta</taxon>
        <taxon>Embryophyta</taxon>
        <taxon>Tracheophyta</taxon>
        <taxon>Spermatophyta</taxon>
        <taxon>Magnoliopsida</taxon>
        <taxon>eudicotyledons</taxon>
        <taxon>Gunneridae</taxon>
        <taxon>Pentapetalae</taxon>
        <taxon>asterids</taxon>
        <taxon>lamiids</taxon>
        <taxon>Lamiales</taxon>
        <taxon>Pedaliaceae</taxon>
        <taxon>Sesamum</taxon>
    </lineage>
</organism>
<proteinExistence type="predicted"/>
<dbReference type="AlphaFoldDB" id="A0AAW2KQG4"/>